<sequence length="336" mass="36421">MDSLNHLILKEAPPLDPAWLAYEEEVKAKGPKKTYASPLARQPVYAEECRQLNARMLAPGAPYHHLSSVTTQPLNTPSSLDQFAIPILRFSNDNNTPISDEIIVVYYHGGGLYVGEADSEELSCRRIAKDFEGATVYSVGYRLMPSSPASTCVSDSLDAFHRIRSLHPSPATKLIIIGSSSGGQLAAAVSQTVPRGSFHAVLLRCPVTSDGGSSLDFVPPSLRYAYTSPTSPSFVTSLLGVFSRAVPRDGLESMPLEAGAETLAALPRTWVQVCSNDTLYSDGVCYAMALAGAGVEVEVEVVRGWPHTFWLKAPWLARAVEAEEEMVRGLRWVLGR</sequence>
<accession>A0AAJ0AF28</accession>
<dbReference type="SUPFAM" id="SSF53474">
    <property type="entry name" value="alpha/beta-Hydrolases"/>
    <property type="match status" value="1"/>
</dbReference>
<keyword evidence="1 3" id="KW-0378">Hydrolase</keyword>
<dbReference type="RefSeq" id="XP_060426712.1">
    <property type="nucleotide sequence ID" value="XM_060579787.1"/>
</dbReference>
<organism evidence="3 4">
    <name type="scientific">Colletotrichum godetiae</name>
    <dbReference type="NCBI Taxonomy" id="1209918"/>
    <lineage>
        <taxon>Eukaryota</taxon>
        <taxon>Fungi</taxon>
        <taxon>Dikarya</taxon>
        <taxon>Ascomycota</taxon>
        <taxon>Pezizomycotina</taxon>
        <taxon>Sordariomycetes</taxon>
        <taxon>Hypocreomycetidae</taxon>
        <taxon>Glomerellales</taxon>
        <taxon>Glomerellaceae</taxon>
        <taxon>Colletotrichum</taxon>
        <taxon>Colletotrichum acutatum species complex</taxon>
    </lineage>
</organism>
<evidence type="ECO:0000259" key="2">
    <source>
        <dbReference type="Pfam" id="PF07859"/>
    </source>
</evidence>
<dbReference type="Proteomes" id="UP001224890">
    <property type="component" value="Unassembled WGS sequence"/>
</dbReference>
<proteinExistence type="predicted"/>
<evidence type="ECO:0000256" key="1">
    <source>
        <dbReference type="ARBA" id="ARBA00022801"/>
    </source>
</evidence>
<dbReference type="PANTHER" id="PTHR48081">
    <property type="entry name" value="AB HYDROLASE SUPERFAMILY PROTEIN C4A8.06C"/>
    <property type="match status" value="1"/>
</dbReference>
<dbReference type="AlphaFoldDB" id="A0AAJ0AF28"/>
<dbReference type="Gene3D" id="3.40.50.1820">
    <property type="entry name" value="alpha/beta hydrolase"/>
    <property type="match status" value="1"/>
</dbReference>
<keyword evidence="4" id="KW-1185">Reference proteome</keyword>
<dbReference type="EMBL" id="JAHMHR010000036">
    <property type="protein sequence ID" value="KAK1672709.1"/>
    <property type="molecule type" value="Genomic_DNA"/>
</dbReference>
<evidence type="ECO:0000313" key="4">
    <source>
        <dbReference type="Proteomes" id="UP001224890"/>
    </source>
</evidence>
<protein>
    <submittedName>
        <fullName evidence="3">Alpha/Beta hydrolase protein</fullName>
    </submittedName>
</protein>
<gene>
    <name evidence="3" type="ORF">BDP55DRAFT_731209</name>
</gene>
<dbReference type="InterPro" id="IPR013094">
    <property type="entry name" value="AB_hydrolase_3"/>
</dbReference>
<dbReference type="PANTHER" id="PTHR48081:SF8">
    <property type="entry name" value="ALPHA_BETA HYDROLASE FOLD-3 DOMAIN-CONTAINING PROTEIN-RELATED"/>
    <property type="match status" value="1"/>
</dbReference>
<dbReference type="GeneID" id="85464313"/>
<feature type="domain" description="Alpha/beta hydrolase fold-3" evidence="2">
    <location>
        <begin position="104"/>
        <end position="310"/>
    </location>
</feature>
<dbReference type="InterPro" id="IPR050300">
    <property type="entry name" value="GDXG_lipolytic_enzyme"/>
</dbReference>
<dbReference type="Pfam" id="PF07859">
    <property type="entry name" value="Abhydrolase_3"/>
    <property type="match status" value="1"/>
</dbReference>
<reference evidence="3" key="1">
    <citation type="submission" date="2021-06" db="EMBL/GenBank/DDBJ databases">
        <title>Comparative genomics, transcriptomics and evolutionary studies reveal genomic signatures of adaptation to plant cell wall in hemibiotrophic fungi.</title>
        <authorList>
            <consortium name="DOE Joint Genome Institute"/>
            <person name="Baroncelli R."/>
            <person name="Diaz J.F."/>
            <person name="Benocci T."/>
            <person name="Peng M."/>
            <person name="Battaglia E."/>
            <person name="Haridas S."/>
            <person name="Andreopoulos W."/>
            <person name="Labutti K."/>
            <person name="Pangilinan J."/>
            <person name="Floch G.L."/>
            <person name="Makela M.R."/>
            <person name="Henrissat B."/>
            <person name="Grigoriev I.V."/>
            <person name="Crouch J.A."/>
            <person name="De Vries R.P."/>
            <person name="Sukno S.A."/>
            <person name="Thon M.R."/>
        </authorList>
    </citation>
    <scope>NUCLEOTIDE SEQUENCE</scope>
    <source>
        <strain evidence="3">CBS 193.32</strain>
    </source>
</reference>
<comment type="caution">
    <text evidence="3">The sequence shown here is derived from an EMBL/GenBank/DDBJ whole genome shotgun (WGS) entry which is preliminary data.</text>
</comment>
<evidence type="ECO:0000313" key="3">
    <source>
        <dbReference type="EMBL" id="KAK1672709.1"/>
    </source>
</evidence>
<name>A0AAJ0AF28_9PEZI</name>
<dbReference type="GO" id="GO:0016787">
    <property type="term" value="F:hydrolase activity"/>
    <property type="evidence" value="ECO:0007669"/>
    <property type="project" value="UniProtKB-KW"/>
</dbReference>
<dbReference type="InterPro" id="IPR029058">
    <property type="entry name" value="AB_hydrolase_fold"/>
</dbReference>